<keyword evidence="1 3" id="KW-0808">Transferase</keyword>
<dbReference type="RefSeq" id="WP_131995796.1">
    <property type="nucleotide sequence ID" value="NZ_SLWQ01000003.1"/>
</dbReference>
<dbReference type="InterPro" id="IPR001296">
    <property type="entry name" value="Glyco_trans_1"/>
</dbReference>
<protein>
    <submittedName>
        <fullName evidence="3">Glycosyltransferase involved in cell wall biosynthesis</fullName>
    </submittedName>
</protein>
<proteinExistence type="predicted"/>
<evidence type="ECO:0000259" key="2">
    <source>
        <dbReference type="Pfam" id="PF00534"/>
    </source>
</evidence>
<dbReference type="GO" id="GO:0016757">
    <property type="term" value="F:glycosyltransferase activity"/>
    <property type="evidence" value="ECO:0007669"/>
    <property type="project" value="InterPro"/>
</dbReference>
<organism evidence="3 4">
    <name type="scientific">Dokdonella fugitiva</name>
    <dbReference type="NCBI Taxonomy" id="328517"/>
    <lineage>
        <taxon>Bacteria</taxon>
        <taxon>Pseudomonadati</taxon>
        <taxon>Pseudomonadota</taxon>
        <taxon>Gammaproteobacteria</taxon>
        <taxon>Lysobacterales</taxon>
        <taxon>Rhodanobacteraceae</taxon>
        <taxon>Dokdonella</taxon>
    </lineage>
</organism>
<evidence type="ECO:0000313" key="4">
    <source>
        <dbReference type="Proteomes" id="UP000294862"/>
    </source>
</evidence>
<name>A0A4R2I9P5_9GAMM</name>
<gene>
    <name evidence="3" type="ORF">EV148_10382</name>
</gene>
<dbReference type="EMBL" id="SLWQ01000003">
    <property type="protein sequence ID" value="TCO41163.1"/>
    <property type="molecule type" value="Genomic_DNA"/>
</dbReference>
<dbReference type="CDD" id="cd03801">
    <property type="entry name" value="GT4_PimA-like"/>
    <property type="match status" value="1"/>
</dbReference>
<dbReference type="AlphaFoldDB" id="A0A4R2I9P5"/>
<sequence length="359" mass="38719">MKVAILVAVLGERDAIGTDAREMAAALRRHGHEARIFAASAPAGGAEPLAALEPLLDDPGAVLVYHFAFGWPPGVDILRRARCRRVVRYHNVTPPAFFTGWSSEYERVCGAGRDEVATIAGLDCELYLGDSPFNVEDLLAAGVARERTAVVAPFNRLDHLVERPADLGLLDALAHDGTTWLAVGRLAPNKAHLALLDAFALYLDRCDAHARLLVVGGEDPRLERYNAAIRERVSAHGLGAHVRFLHGVRDDQLKAAYLRADAFVSLSAHEGFCVPLVEAMALGVPVVARAAAAQPWTLGGAGLLWDEPEPALVAASVERLRGDAELRHALRERGLRRVAEAFAPRVLEHQLLACLEGLS</sequence>
<dbReference type="GO" id="GO:0009103">
    <property type="term" value="P:lipopolysaccharide biosynthetic process"/>
    <property type="evidence" value="ECO:0007669"/>
    <property type="project" value="TreeGrafter"/>
</dbReference>
<keyword evidence="4" id="KW-1185">Reference proteome</keyword>
<dbReference type="Gene3D" id="3.40.50.2000">
    <property type="entry name" value="Glycogen Phosphorylase B"/>
    <property type="match status" value="1"/>
</dbReference>
<dbReference type="PANTHER" id="PTHR46401:SF2">
    <property type="entry name" value="GLYCOSYLTRANSFERASE WBBK-RELATED"/>
    <property type="match status" value="1"/>
</dbReference>
<feature type="domain" description="Glycosyl transferase family 1" evidence="2">
    <location>
        <begin position="177"/>
        <end position="334"/>
    </location>
</feature>
<accession>A0A4R2I9P5</accession>
<dbReference type="OrthoDB" id="9801609at2"/>
<comment type="caution">
    <text evidence="3">The sequence shown here is derived from an EMBL/GenBank/DDBJ whole genome shotgun (WGS) entry which is preliminary data.</text>
</comment>
<evidence type="ECO:0000313" key="3">
    <source>
        <dbReference type="EMBL" id="TCO41163.1"/>
    </source>
</evidence>
<dbReference type="Proteomes" id="UP000294862">
    <property type="component" value="Unassembled WGS sequence"/>
</dbReference>
<dbReference type="SUPFAM" id="SSF53756">
    <property type="entry name" value="UDP-Glycosyltransferase/glycogen phosphorylase"/>
    <property type="match status" value="1"/>
</dbReference>
<dbReference type="Pfam" id="PF00534">
    <property type="entry name" value="Glycos_transf_1"/>
    <property type="match status" value="1"/>
</dbReference>
<dbReference type="PANTHER" id="PTHR46401">
    <property type="entry name" value="GLYCOSYLTRANSFERASE WBBK-RELATED"/>
    <property type="match status" value="1"/>
</dbReference>
<reference evidence="3 4" key="1">
    <citation type="journal article" date="2015" name="Stand. Genomic Sci.">
        <title>Genomic Encyclopedia of Bacterial and Archaeal Type Strains, Phase III: the genomes of soil and plant-associated and newly described type strains.</title>
        <authorList>
            <person name="Whitman W.B."/>
            <person name="Woyke T."/>
            <person name="Klenk H.P."/>
            <person name="Zhou Y."/>
            <person name="Lilburn T.G."/>
            <person name="Beck B.J."/>
            <person name="De Vos P."/>
            <person name="Vandamme P."/>
            <person name="Eisen J.A."/>
            <person name="Garrity G."/>
            <person name="Hugenholtz P."/>
            <person name="Kyrpides N.C."/>
        </authorList>
    </citation>
    <scope>NUCLEOTIDE SEQUENCE [LARGE SCALE GENOMIC DNA]</scope>
    <source>
        <strain evidence="3 4">A3</strain>
    </source>
</reference>
<evidence type="ECO:0000256" key="1">
    <source>
        <dbReference type="ARBA" id="ARBA00022679"/>
    </source>
</evidence>